<gene>
    <name evidence="2" type="ORF">PHYEVI_LOCUS367</name>
</gene>
<feature type="compositionally biased region" description="Low complexity" evidence="1">
    <location>
        <begin position="19"/>
        <end position="38"/>
    </location>
</feature>
<evidence type="ECO:0000313" key="3">
    <source>
        <dbReference type="Proteomes" id="UP001153712"/>
    </source>
</evidence>
<protein>
    <submittedName>
        <fullName evidence="2">Uncharacterized protein</fullName>
    </submittedName>
</protein>
<evidence type="ECO:0000313" key="2">
    <source>
        <dbReference type="EMBL" id="CAG9853900.1"/>
    </source>
</evidence>
<reference evidence="2" key="1">
    <citation type="submission" date="2022-01" db="EMBL/GenBank/DDBJ databases">
        <authorList>
            <person name="King R."/>
        </authorList>
    </citation>
    <scope>NUCLEOTIDE SEQUENCE</scope>
</reference>
<feature type="region of interest" description="Disordered" evidence="1">
    <location>
        <begin position="1"/>
        <end position="42"/>
    </location>
</feature>
<organism evidence="2 3">
    <name type="scientific">Phyllotreta striolata</name>
    <name type="common">Striped flea beetle</name>
    <name type="synonym">Crioceris striolata</name>
    <dbReference type="NCBI Taxonomy" id="444603"/>
    <lineage>
        <taxon>Eukaryota</taxon>
        <taxon>Metazoa</taxon>
        <taxon>Ecdysozoa</taxon>
        <taxon>Arthropoda</taxon>
        <taxon>Hexapoda</taxon>
        <taxon>Insecta</taxon>
        <taxon>Pterygota</taxon>
        <taxon>Neoptera</taxon>
        <taxon>Endopterygota</taxon>
        <taxon>Coleoptera</taxon>
        <taxon>Polyphaga</taxon>
        <taxon>Cucujiformia</taxon>
        <taxon>Chrysomeloidea</taxon>
        <taxon>Chrysomelidae</taxon>
        <taxon>Galerucinae</taxon>
        <taxon>Alticini</taxon>
        <taxon>Phyllotreta</taxon>
    </lineage>
</organism>
<feature type="compositionally biased region" description="Basic and acidic residues" evidence="1">
    <location>
        <begin position="1"/>
        <end position="12"/>
    </location>
</feature>
<name>A0A9N9XIR8_PHYSR</name>
<sequence>MERNSARAEAHTARPPPVEVAAAAPASASPAAGQSVVSLLQPPASDRRREALFARRAFSLSPGKRSRSIRKTEIVRRQVLPGVFVPSALQRRCKDFFSK</sequence>
<dbReference type="EMBL" id="OU900094">
    <property type="protein sequence ID" value="CAG9853900.1"/>
    <property type="molecule type" value="Genomic_DNA"/>
</dbReference>
<dbReference type="Proteomes" id="UP001153712">
    <property type="component" value="Chromosome 1"/>
</dbReference>
<proteinExistence type="predicted"/>
<accession>A0A9N9XIR8</accession>
<evidence type="ECO:0000256" key="1">
    <source>
        <dbReference type="SAM" id="MobiDB-lite"/>
    </source>
</evidence>
<dbReference type="AlphaFoldDB" id="A0A9N9XIR8"/>
<keyword evidence="3" id="KW-1185">Reference proteome</keyword>